<evidence type="ECO:0000256" key="1">
    <source>
        <dbReference type="SAM" id="Phobius"/>
    </source>
</evidence>
<feature type="transmembrane region" description="Helical" evidence="1">
    <location>
        <begin position="238"/>
        <end position="264"/>
    </location>
</feature>
<keyword evidence="2" id="KW-0675">Receptor</keyword>
<dbReference type="Pfam" id="PF10326">
    <property type="entry name" value="7TM_GPCR_Str"/>
    <property type="match status" value="1"/>
</dbReference>
<dbReference type="CTD" id="36382478"/>
<evidence type="ECO:0000313" key="3">
    <source>
        <dbReference type="Proteomes" id="UP000035682"/>
    </source>
</evidence>
<protein>
    <submittedName>
        <fullName evidence="2 4">7TM GPCR, serpentine receptor class r (Str) family-containing protein</fullName>
    </submittedName>
</protein>
<evidence type="ECO:0000313" key="5">
    <source>
        <dbReference type="WormBase" id="SRAE_2000474400"/>
    </source>
</evidence>
<feature type="transmembrane region" description="Helical" evidence="1">
    <location>
        <begin position="43"/>
        <end position="62"/>
    </location>
</feature>
<feature type="transmembrane region" description="Helical" evidence="1">
    <location>
        <begin position="279"/>
        <end position="297"/>
    </location>
</feature>
<dbReference type="RefSeq" id="XP_024509305.1">
    <property type="nucleotide sequence ID" value="XM_024643658.1"/>
</dbReference>
<dbReference type="GeneID" id="36382478"/>
<evidence type="ECO:0000313" key="2">
    <source>
        <dbReference type="EMBL" id="CEF70106.1"/>
    </source>
</evidence>
<keyword evidence="1" id="KW-1133">Transmembrane helix</keyword>
<organism evidence="2">
    <name type="scientific">Strongyloides ratti</name>
    <name type="common">Parasitic roundworm</name>
    <dbReference type="NCBI Taxonomy" id="34506"/>
    <lineage>
        <taxon>Eukaryota</taxon>
        <taxon>Metazoa</taxon>
        <taxon>Ecdysozoa</taxon>
        <taxon>Nematoda</taxon>
        <taxon>Chromadorea</taxon>
        <taxon>Rhabditida</taxon>
        <taxon>Tylenchina</taxon>
        <taxon>Panagrolaimomorpha</taxon>
        <taxon>Strongyloidoidea</taxon>
        <taxon>Strongyloididae</taxon>
        <taxon>Strongyloides</taxon>
    </lineage>
</organism>
<reference evidence="2 3" key="1">
    <citation type="submission" date="2014-09" db="EMBL/GenBank/DDBJ databases">
        <authorList>
            <person name="Martin A.A."/>
        </authorList>
    </citation>
    <scope>NUCLEOTIDE SEQUENCE</scope>
    <source>
        <strain evidence="3">ED321</strain>
        <strain evidence="2">ED321 Heterogonic</strain>
    </source>
</reference>
<accession>A0A090LR81</accession>
<keyword evidence="1" id="KW-0472">Membrane</keyword>
<dbReference type="WormBase" id="SRAE_2000474400">
    <property type="protein sequence ID" value="SRP01326"/>
    <property type="gene ID" value="WBGene00264985"/>
</dbReference>
<feature type="transmembrane region" description="Helical" evidence="1">
    <location>
        <begin position="198"/>
        <end position="217"/>
    </location>
</feature>
<dbReference type="Proteomes" id="UP000035682">
    <property type="component" value="Unplaced"/>
</dbReference>
<name>A0A090LR81_STRRB</name>
<feature type="transmembrane region" description="Helical" evidence="1">
    <location>
        <begin position="94"/>
        <end position="119"/>
    </location>
</feature>
<dbReference type="AlphaFoldDB" id="A0A090LR81"/>
<evidence type="ECO:0000313" key="4">
    <source>
        <dbReference type="WBParaSite" id="SRAE_2000474400.1"/>
    </source>
</evidence>
<keyword evidence="3" id="KW-1185">Reference proteome</keyword>
<dbReference type="EMBL" id="LN609529">
    <property type="protein sequence ID" value="CEF70106.1"/>
    <property type="molecule type" value="Genomic_DNA"/>
</dbReference>
<dbReference type="SUPFAM" id="SSF81321">
    <property type="entry name" value="Family A G protein-coupled receptor-like"/>
    <property type="match status" value="1"/>
</dbReference>
<sequence>MNWAKDLIDFLNFISGILFTSITMKKTHKILKKKKKKNNGYTYIIMSHSIFGLISSIFQFIFKFHLIIFEGEIIIIIDFFDETLFNQNVNRFFISFYTFLCYSNIAFPTAIVFASYTIMCRNIPLSKEKTLTIILYVILAGIITCIPVFIMFKNELSSYVWIKYVELRNYQTLLVSKSSRAISCKATSPLVHLLFYSYASYFSINIAMIFCLYYKYLSYMKQWNLIMSNHTRHMYIDFTRLLTFQAFFPVILILIPIIFLYIGVTFGFYQEVEMYGTKVYQLISSISTVNSMLFLILPNKNRREIKIFFKKSYSRIAAII</sequence>
<dbReference type="InterPro" id="IPR019428">
    <property type="entry name" value="7TM_GPCR_serpentine_rcpt_Str"/>
</dbReference>
<reference evidence="4" key="2">
    <citation type="submission" date="2020-12" db="UniProtKB">
        <authorList>
            <consortium name="WormBaseParasite"/>
        </authorList>
    </citation>
    <scope>IDENTIFICATION</scope>
</reference>
<proteinExistence type="predicted"/>
<dbReference type="WBParaSite" id="SRAE_2000474400.1">
    <property type="protein sequence ID" value="SRAE_2000474400.1"/>
    <property type="gene ID" value="WBGene00264985"/>
</dbReference>
<gene>
    <name evidence="2 4 5" type="ORF">SRAE_2000474400</name>
</gene>
<feature type="transmembrane region" description="Helical" evidence="1">
    <location>
        <begin position="131"/>
        <end position="152"/>
    </location>
</feature>
<keyword evidence="1" id="KW-0812">Transmembrane</keyword>